<evidence type="ECO:0000256" key="1">
    <source>
        <dbReference type="SAM" id="MobiDB-lite"/>
    </source>
</evidence>
<gene>
    <name evidence="2" type="ORF">HAHE_25060</name>
</gene>
<organism evidence="2 3">
    <name type="scientific">Haloferula helveola</name>
    <dbReference type="NCBI Taxonomy" id="490095"/>
    <lineage>
        <taxon>Bacteria</taxon>
        <taxon>Pseudomonadati</taxon>
        <taxon>Verrucomicrobiota</taxon>
        <taxon>Verrucomicrobiia</taxon>
        <taxon>Verrucomicrobiales</taxon>
        <taxon>Verrucomicrobiaceae</taxon>
        <taxon>Haloferula</taxon>
    </lineage>
</organism>
<evidence type="ECO:0000313" key="3">
    <source>
        <dbReference type="Proteomes" id="UP001374893"/>
    </source>
</evidence>
<feature type="region of interest" description="Disordered" evidence="1">
    <location>
        <begin position="1"/>
        <end position="33"/>
    </location>
</feature>
<keyword evidence="3" id="KW-1185">Reference proteome</keyword>
<evidence type="ECO:0000313" key="2">
    <source>
        <dbReference type="EMBL" id="BCX48598.1"/>
    </source>
</evidence>
<dbReference type="Proteomes" id="UP001374893">
    <property type="component" value="Chromosome"/>
</dbReference>
<sequence length="110" mass="12475">MNNSTIPQQRQPGPEVRQPRQAEVPAQSATERKMVSRIQDSIDDYGRYSNKLKDLSLGYAAGKGISEQEAKQEIGKLFERDLGMSLKSYLEQHRLERGLEVDRNEGRGGR</sequence>
<feature type="compositionally biased region" description="Polar residues" evidence="1">
    <location>
        <begin position="1"/>
        <end position="11"/>
    </location>
</feature>
<dbReference type="EMBL" id="AP024702">
    <property type="protein sequence ID" value="BCX48598.1"/>
    <property type="molecule type" value="Genomic_DNA"/>
</dbReference>
<reference evidence="2 3" key="1">
    <citation type="submission" date="2021-06" db="EMBL/GenBank/DDBJ databases">
        <title>Complete genome of Haloferula helveola possessing various polysaccharide degrading enzymes.</title>
        <authorList>
            <person name="Takami H."/>
            <person name="Huang C."/>
            <person name="Hamasaki K."/>
        </authorList>
    </citation>
    <scope>NUCLEOTIDE SEQUENCE [LARGE SCALE GENOMIC DNA]</scope>
    <source>
        <strain evidence="2 3">CN-1</strain>
    </source>
</reference>
<accession>A0ABM7RGZ5</accession>
<dbReference type="RefSeq" id="WP_338684902.1">
    <property type="nucleotide sequence ID" value="NZ_AP024702.1"/>
</dbReference>
<proteinExistence type="predicted"/>
<protein>
    <submittedName>
        <fullName evidence="2">Uncharacterized protein</fullName>
    </submittedName>
</protein>
<name>A0ABM7RGZ5_9BACT</name>